<evidence type="ECO:0000256" key="5">
    <source>
        <dbReference type="ARBA" id="ARBA00025933"/>
    </source>
</evidence>
<comment type="subcellular location">
    <subcellularLocation>
        <location evidence="1 6">Bacterial flagellum basal body</location>
    </subcellularLocation>
</comment>
<keyword evidence="4 6" id="KW-0975">Bacterial flagellum</keyword>
<sequence length="147" mass="15913">MDFLNALQISASGLSAQRMRINLITSNLANADTTSTAEGGPYKRKDVILGAFPVSRENDFRDVMSREVENAMAEVKVVGIVAYERAPRMKYAPGHPDANGAGYVAMPNINVIEEMANMMVAARSYEANLTAIQTTKSMAAKALEIGR</sequence>
<comment type="similarity">
    <text evidence="2">Belongs to the flagella basal body rod proteins family.</text>
</comment>
<evidence type="ECO:0000259" key="8">
    <source>
        <dbReference type="Pfam" id="PF06429"/>
    </source>
</evidence>
<evidence type="ECO:0000256" key="6">
    <source>
        <dbReference type="RuleBase" id="RU362062"/>
    </source>
</evidence>
<evidence type="ECO:0000256" key="2">
    <source>
        <dbReference type="ARBA" id="ARBA00009677"/>
    </source>
</evidence>
<dbReference type="AlphaFoldDB" id="A0A653A352"/>
<feature type="domain" description="Flagellar basal-body/hook protein C-terminal" evidence="8">
    <location>
        <begin position="102"/>
        <end position="144"/>
    </location>
</feature>
<dbReference type="EMBL" id="UPXX01000013">
    <property type="protein sequence ID" value="VBB42466.1"/>
    <property type="molecule type" value="Genomic_DNA"/>
</dbReference>
<accession>A0A653A352</accession>
<comment type="subunit">
    <text evidence="5 6">The basal body constitutes a major portion of the flagellar organelle and consists of four rings (L,P,S, and M) mounted on a central rod. The rod consists of about 26 subunits of FlgG in the distal portion, and FlgB, FlgC and FlgF are thought to build up the proximal portion of the rod with about 6 subunits each.</text>
</comment>
<dbReference type="GO" id="GO:0030694">
    <property type="term" value="C:bacterial-type flagellum basal body, rod"/>
    <property type="evidence" value="ECO:0007669"/>
    <property type="project" value="UniProtKB-UniRule"/>
</dbReference>
<evidence type="ECO:0000256" key="1">
    <source>
        <dbReference type="ARBA" id="ARBA00004117"/>
    </source>
</evidence>
<evidence type="ECO:0000256" key="3">
    <source>
        <dbReference type="ARBA" id="ARBA00017941"/>
    </source>
</evidence>
<dbReference type="GO" id="GO:0071978">
    <property type="term" value="P:bacterial-type flagellum-dependent swarming motility"/>
    <property type="evidence" value="ECO:0007669"/>
    <property type="project" value="TreeGrafter"/>
</dbReference>
<evidence type="ECO:0000313" key="9">
    <source>
        <dbReference type="EMBL" id="VBB42466.1"/>
    </source>
</evidence>
<dbReference type="InterPro" id="IPR001444">
    <property type="entry name" value="Flag_bb_rod_N"/>
</dbReference>
<evidence type="ECO:0000256" key="4">
    <source>
        <dbReference type="ARBA" id="ARBA00023143"/>
    </source>
</evidence>
<dbReference type="Pfam" id="PF06429">
    <property type="entry name" value="Flg_bbr_C"/>
    <property type="match status" value="1"/>
</dbReference>
<keyword evidence="9" id="KW-0969">Cilium</keyword>
<protein>
    <recommendedName>
        <fullName evidence="3 6">Flagellar basal-body rod protein FlgC</fullName>
    </recommendedName>
</protein>
<dbReference type="PROSITE" id="PS00588">
    <property type="entry name" value="FLAGELLA_BB_ROD"/>
    <property type="match status" value="1"/>
</dbReference>
<dbReference type="PANTHER" id="PTHR30435">
    <property type="entry name" value="FLAGELLAR PROTEIN"/>
    <property type="match status" value="1"/>
</dbReference>
<proteinExistence type="inferred from homology"/>
<dbReference type="Pfam" id="PF00460">
    <property type="entry name" value="Flg_bb_rod"/>
    <property type="match status" value="1"/>
</dbReference>
<organism evidence="9">
    <name type="scientific">Uncultured Desulfatiglans sp</name>
    <dbReference type="NCBI Taxonomy" id="1748965"/>
    <lineage>
        <taxon>Bacteria</taxon>
        <taxon>Pseudomonadati</taxon>
        <taxon>Thermodesulfobacteriota</taxon>
        <taxon>Desulfobacteria</taxon>
        <taxon>Desulfatiglandales</taxon>
        <taxon>Desulfatiglandaceae</taxon>
        <taxon>Desulfatiglans</taxon>
        <taxon>environmental samples</taxon>
    </lineage>
</organism>
<dbReference type="NCBIfam" id="TIGR01395">
    <property type="entry name" value="FlgC"/>
    <property type="match status" value="1"/>
</dbReference>
<dbReference type="InterPro" id="IPR010930">
    <property type="entry name" value="Flg_bb/hook_C_dom"/>
</dbReference>
<evidence type="ECO:0000259" key="7">
    <source>
        <dbReference type="Pfam" id="PF00460"/>
    </source>
</evidence>
<feature type="domain" description="Flagellar basal body rod protein N-terminal" evidence="7">
    <location>
        <begin position="7"/>
        <end position="34"/>
    </location>
</feature>
<dbReference type="PANTHER" id="PTHR30435:SF2">
    <property type="entry name" value="FLAGELLAR BASAL-BODY ROD PROTEIN FLGC"/>
    <property type="match status" value="1"/>
</dbReference>
<name>A0A653A352_UNCDX</name>
<dbReference type="InterPro" id="IPR019776">
    <property type="entry name" value="Flagellar_basal_body_rod_CS"/>
</dbReference>
<gene>
    <name evidence="9" type="primary">flgC</name>
    <name evidence="9" type="ORF">TRIP_B200606</name>
</gene>
<dbReference type="InterPro" id="IPR006299">
    <property type="entry name" value="FlgC"/>
</dbReference>
<reference evidence="9" key="1">
    <citation type="submission" date="2018-07" db="EMBL/GenBank/DDBJ databases">
        <authorList>
            <consortium name="Genoscope - CEA"/>
            <person name="William W."/>
        </authorList>
    </citation>
    <scope>NUCLEOTIDE SEQUENCE</scope>
    <source>
        <strain evidence="9">IK1</strain>
    </source>
</reference>
<keyword evidence="9" id="KW-0282">Flagellum</keyword>
<keyword evidence="9" id="KW-0966">Cell projection</keyword>